<dbReference type="OrthoDB" id="3831558at2"/>
<protein>
    <submittedName>
        <fullName evidence="2">Uncharacterized protein</fullName>
    </submittedName>
</protein>
<feature type="region of interest" description="Disordered" evidence="1">
    <location>
        <begin position="56"/>
        <end position="75"/>
    </location>
</feature>
<gene>
    <name evidence="2" type="ORF">FDA38_00655</name>
</gene>
<accession>A0A4U3LZJ7</accession>
<reference evidence="2 3" key="1">
    <citation type="submission" date="2019-04" db="EMBL/GenBank/DDBJ databases">
        <title>Kribbella sp. NEAU-THZ 27 nov., a novel actinomycete isolated from soil.</title>
        <authorList>
            <person name="Duan L."/>
        </authorList>
    </citation>
    <scope>NUCLEOTIDE SEQUENCE [LARGE SCALE GENOMIC DNA]</scope>
    <source>
        <strain evidence="3">NEAU-THZ27</strain>
    </source>
</reference>
<dbReference type="RefSeq" id="WP_137252124.1">
    <property type="nucleotide sequence ID" value="NZ_SZPZ01000001.1"/>
</dbReference>
<keyword evidence="3" id="KW-1185">Reference proteome</keyword>
<evidence type="ECO:0000313" key="3">
    <source>
        <dbReference type="Proteomes" id="UP000305836"/>
    </source>
</evidence>
<dbReference type="EMBL" id="SZPZ01000001">
    <property type="protein sequence ID" value="TKK81410.1"/>
    <property type="molecule type" value="Genomic_DNA"/>
</dbReference>
<feature type="compositionally biased region" description="Polar residues" evidence="1">
    <location>
        <begin position="65"/>
        <end position="75"/>
    </location>
</feature>
<dbReference type="Proteomes" id="UP000305836">
    <property type="component" value="Unassembled WGS sequence"/>
</dbReference>
<dbReference type="AlphaFoldDB" id="A0A4U3LZJ7"/>
<evidence type="ECO:0000256" key="1">
    <source>
        <dbReference type="SAM" id="MobiDB-lite"/>
    </source>
</evidence>
<proteinExistence type="predicted"/>
<sequence length="75" mass="8044">MASISVGPIVDKGDHQEVAVSIFYDCGRGYLPTYRIERVDGVWKVTGTIGYPTGVEPLGGCPTPEKTSTSPRRAC</sequence>
<name>A0A4U3LZJ7_9ACTN</name>
<comment type="caution">
    <text evidence="2">The sequence shown here is derived from an EMBL/GenBank/DDBJ whole genome shotgun (WGS) entry which is preliminary data.</text>
</comment>
<organism evidence="2 3">
    <name type="scientific">Kribbella jiaozuonensis</name>
    <dbReference type="NCBI Taxonomy" id="2575441"/>
    <lineage>
        <taxon>Bacteria</taxon>
        <taxon>Bacillati</taxon>
        <taxon>Actinomycetota</taxon>
        <taxon>Actinomycetes</taxon>
        <taxon>Propionibacteriales</taxon>
        <taxon>Kribbellaceae</taxon>
        <taxon>Kribbella</taxon>
    </lineage>
</organism>
<evidence type="ECO:0000313" key="2">
    <source>
        <dbReference type="EMBL" id="TKK81410.1"/>
    </source>
</evidence>